<keyword evidence="5" id="KW-0547">Nucleotide-binding</keyword>
<dbReference type="Gene3D" id="1.20.1560.10">
    <property type="entry name" value="ABC transporter type 1, transmembrane domain"/>
    <property type="match status" value="1"/>
</dbReference>
<keyword evidence="4 9" id="KW-0812">Transmembrane</keyword>
<sequence>MKFAKQLKPFLGGILLAIVFLFTQAFADLNLPNYMSEIVNVGIQQSGIEHAAPDALSEDGMRLATTLMTDEEQRLVEANYAPVSATDKNTEGELYGSLYPAAADPQYYIKKTNDGGKPSADSEALDDAFGAASLTLVHLMTEMAPDMQPPTGDAEAASQAEQATNIDVTKLYPMIPMLHSLPESAIQEARQLAATDPMMQKQTGILFTKAFYNELGVDLGAKQTSYILKVGLKMLGIALLGGLATVIVGFLASRTATGVARNLRTQIFAKVEDFSKREFDQFSTASLITRCTNDVNQVQQVLLIGIRMMCYAPILGIGGIIMAVNKSASMSWIIALAVVILLGMIIVVMTIAMPKFKLIQKLMDKLNLVSRENLNGLMVIRSVGAQRHETERFEQTNTDLTQTNLFVNRVMVFMFPTMMFIMNAVTLLIVWVGAQRIAASSMQVGDMMAFMQYVMQILMSFMMVSMMFIMVPRAAVSAGRITEVLETEIAISDPVEPQSFDPQKRGVLEFKDVYFRYEGAEEDALRAISFVAKPGQTTAIIGSTGSGKSTIANLALRFYDVSAGEIQLDGVDIRHVKLGDLRAKIGYAPQQGLLLSGTIASNVIYGKPDATEEEMKWAAEVAQATEFISEKPEQFEAPISQGGSNVSGGQKQRLTIARALAKRPDALIFDDSFSALDFRTDARLRQALKEQTANATMIIVAQRVSTIMHAEQILVLEKGEIVGRGTHRELLQQCPEYREIASSQLSKEELA</sequence>
<dbReference type="GO" id="GO:0005886">
    <property type="term" value="C:plasma membrane"/>
    <property type="evidence" value="ECO:0007669"/>
    <property type="project" value="UniProtKB-SubCell"/>
</dbReference>
<feature type="transmembrane region" description="Helical" evidence="9">
    <location>
        <begin position="330"/>
        <end position="353"/>
    </location>
</feature>
<keyword evidence="6" id="KW-0067">ATP-binding</keyword>
<evidence type="ECO:0000256" key="7">
    <source>
        <dbReference type="ARBA" id="ARBA00022989"/>
    </source>
</evidence>
<organism evidence="12 13">
    <name type="scientific">Ammoniphilus oxalaticus</name>
    <dbReference type="NCBI Taxonomy" id="66863"/>
    <lineage>
        <taxon>Bacteria</taxon>
        <taxon>Bacillati</taxon>
        <taxon>Bacillota</taxon>
        <taxon>Bacilli</taxon>
        <taxon>Bacillales</taxon>
        <taxon>Paenibacillaceae</taxon>
        <taxon>Aneurinibacillus group</taxon>
        <taxon>Ammoniphilus</taxon>
    </lineage>
</organism>
<dbReference type="RefSeq" id="WP_120190632.1">
    <property type="nucleotide sequence ID" value="NZ_MCHY01000009.1"/>
</dbReference>
<dbReference type="InterPro" id="IPR039421">
    <property type="entry name" value="Type_1_exporter"/>
</dbReference>
<comment type="subcellular location">
    <subcellularLocation>
        <location evidence="1">Cell membrane</location>
        <topology evidence="1">Multi-pass membrane protein</topology>
    </subcellularLocation>
</comment>
<keyword evidence="13" id="KW-1185">Reference proteome</keyword>
<feature type="transmembrane region" description="Helical" evidence="9">
    <location>
        <begin position="410"/>
        <end position="433"/>
    </location>
</feature>
<dbReference type="GO" id="GO:0016887">
    <property type="term" value="F:ATP hydrolysis activity"/>
    <property type="evidence" value="ECO:0007669"/>
    <property type="project" value="InterPro"/>
</dbReference>
<dbReference type="PROSITE" id="PS50929">
    <property type="entry name" value="ABC_TM1F"/>
    <property type="match status" value="1"/>
</dbReference>
<evidence type="ECO:0000256" key="5">
    <source>
        <dbReference type="ARBA" id="ARBA00022741"/>
    </source>
</evidence>
<dbReference type="PROSITE" id="PS00211">
    <property type="entry name" value="ABC_TRANSPORTER_1"/>
    <property type="match status" value="1"/>
</dbReference>
<dbReference type="SUPFAM" id="SSF90123">
    <property type="entry name" value="ABC transporter transmembrane region"/>
    <property type="match status" value="1"/>
</dbReference>
<dbReference type="AlphaFoldDB" id="A0A419SH97"/>
<proteinExistence type="predicted"/>
<evidence type="ECO:0000256" key="8">
    <source>
        <dbReference type="ARBA" id="ARBA00023136"/>
    </source>
</evidence>
<evidence type="ECO:0000256" key="4">
    <source>
        <dbReference type="ARBA" id="ARBA00022692"/>
    </source>
</evidence>
<feature type="transmembrane region" description="Helical" evidence="9">
    <location>
        <begin position="230"/>
        <end position="252"/>
    </location>
</feature>
<dbReference type="InterPro" id="IPR027417">
    <property type="entry name" value="P-loop_NTPase"/>
</dbReference>
<name>A0A419SH97_9BACL</name>
<dbReference type="InterPro" id="IPR003439">
    <property type="entry name" value="ABC_transporter-like_ATP-bd"/>
</dbReference>
<keyword evidence="3" id="KW-1003">Cell membrane</keyword>
<feature type="domain" description="ABC transmembrane type-1" evidence="11">
    <location>
        <begin position="206"/>
        <end position="473"/>
    </location>
</feature>
<evidence type="ECO:0000313" key="12">
    <source>
        <dbReference type="EMBL" id="RKD23143.1"/>
    </source>
</evidence>
<dbReference type="PROSITE" id="PS50893">
    <property type="entry name" value="ABC_TRANSPORTER_2"/>
    <property type="match status" value="1"/>
</dbReference>
<evidence type="ECO:0000313" key="13">
    <source>
        <dbReference type="Proteomes" id="UP000284219"/>
    </source>
</evidence>
<dbReference type="OrthoDB" id="9770415at2"/>
<dbReference type="PANTHER" id="PTHR43394:SF1">
    <property type="entry name" value="ATP-BINDING CASSETTE SUB-FAMILY B MEMBER 10, MITOCHONDRIAL"/>
    <property type="match status" value="1"/>
</dbReference>
<dbReference type="InterPro" id="IPR036640">
    <property type="entry name" value="ABC1_TM_sf"/>
</dbReference>
<feature type="domain" description="ABC transporter" evidence="10">
    <location>
        <begin position="508"/>
        <end position="743"/>
    </location>
</feature>
<gene>
    <name evidence="12" type="ORF">BEP19_13070</name>
</gene>
<evidence type="ECO:0000256" key="2">
    <source>
        <dbReference type="ARBA" id="ARBA00022448"/>
    </source>
</evidence>
<dbReference type="Gene3D" id="3.40.50.300">
    <property type="entry name" value="P-loop containing nucleotide triphosphate hydrolases"/>
    <property type="match status" value="1"/>
</dbReference>
<dbReference type="Proteomes" id="UP000284219">
    <property type="component" value="Unassembled WGS sequence"/>
</dbReference>
<evidence type="ECO:0000256" key="6">
    <source>
        <dbReference type="ARBA" id="ARBA00022840"/>
    </source>
</evidence>
<comment type="caution">
    <text evidence="12">The sequence shown here is derived from an EMBL/GenBank/DDBJ whole genome shotgun (WGS) entry which is preliminary data.</text>
</comment>
<evidence type="ECO:0000256" key="9">
    <source>
        <dbReference type="SAM" id="Phobius"/>
    </source>
</evidence>
<evidence type="ECO:0000259" key="10">
    <source>
        <dbReference type="PROSITE" id="PS50893"/>
    </source>
</evidence>
<dbReference type="Pfam" id="PF00005">
    <property type="entry name" value="ABC_tran"/>
    <property type="match status" value="1"/>
</dbReference>
<dbReference type="GO" id="GO:0005524">
    <property type="term" value="F:ATP binding"/>
    <property type="evidence" value="ECO:0007669"/>
    <property type="project" value="UniProtKB-KW"/>
</dbReference>
<dbReference type="PANTHER" id="PTHR43394">
    <property type="entry name" value="ATP-DEPENDENT PERMEASE MDL1, MITOCHONDRIAL"/>
    <property type="match status" value="1"/>
</dbReference>
<accession>A0A419SH97</accession>
<dbReference type="EMBL" id="MCHY01000009">
    <property type="protein sequence ID" value="RKD23143.1"/>
    <property type="molecule type" value="Genomic_DNA"/>
</dbReference>
<evidence type="ECO:0000259" key="11">
    <source>
        <dbReference type="PROSITE" id="PS50929"/>
    </source>
</evidence>
<dbReference type="GO" id="GO:0015421">
    <property type="term" value="F:ABC-type oligopeptide transporter activity"/>
    <property type="evidence" value="ECO:0007669"/>
    <property type="project" value="TreeGrafter"/>
</dbReference>
<dbReference type="Pfam" id="PF00664">
    <property type="entry name" value="ABC_membrane"/>
    <property type="match status" value="1"/>
</dbReference>
<reference evidence="12 13" key="1">
    <citation type="submission" date="2016-08" db="EMBL/GenBank/DDBJ databases">
        <title>Novel Firmicute Genomes.</title>
        <authorList>
            <person name="Poppleton D.I."/>
            <person name="Gribaldo S."/>
        </authorList>
    </citation>
    <scope>NUCLEOTIDE SEQUENCE [LARGE SCALE GENOMIC DNA]</scope>
    <source>
        <strain evidence="12 13">RAOx-1</strain>
    </source>
</reference>
<dbReference type="InterPro" id="IPR011527">
    <property type="entry name" value="ABC1_TM_dom"/>
</dbReference>
<dbReference type="CDD" id="cd18548">
    <property type="entry name" value="ABC_6TM_Tm287_like"/>
    <property type="match status" value="1"/>
</dbReference>
<dbReference type="SMART" id="SM00382">
    <property type="entry name" value="AAA"/>
    <property type="match status" value="1"/>
</dbReference>
<dbReference type="InterPro" id="IPR003593">
    <property type="entry name" value="AAA+_ATPase"/>
</dbReference>
<evidence type="ECO:0000256" key="1">
    <source>
        <dbReference type="ARBA" id="ARBA00004651"/>
    </source>
</evidence>
<dbReference type="SUPFAM" id="SSF52540">
    <property type="entry name" value="P-loop containing nucleoside triphosphate hydrolases"/>
    <property type="match status" value="1"/>
</dbReference>
<dbReference type="FunFam" id="3.40.50.300:FF:000221">
    <property type="entry name" value="Multidrug ABC transporter ATP-binding protein"/>
    <property type="match status" value="1"/>
</dbReference>
<keyword evidence="2" id="KW-0813">Transport</keyword>
<keyword evidence="7 9" id="KW-1133">Transmembrane helix</keyword>
<evidence type="ECO:0000256" key="3">
    <source>
        <dbReference type="ARBA" id="ARBA00022475"/>
    </source>
</evidence>
<protein>
    <submittedName>
        <fullName evidence="12">ABC transporter</fullName>
    </submittedName>
</protein>
<keyword evidence="8 9" id="KW-0472">Membrane</keyword>
<dbReference type="InterPro" id="IPR017871">
    <property type="entry name" value="ABC_transporter-like_CS"/>
</dbReference>
<feature type="transmembrane region" description="Helical" evidence="9">
    <location>
        <begin position="301"/>
        <end position="324"/>
    </location>
</feature>
<feature type="transmembrane region" description="Helical" evidence="9">
    <location>
        <begin position="453"/>
        <end position="471"/>
    </location>
</feature>